<dbReference type="Proteomes" id="UP001558713">
    <property type="component" value="Unassembled WGS sequence"/>
</dbReference>
<reference evidence="2 3" key="1">
    <citation type="submission" date="2024-04" db="EMBL/GenBank/DDBJ databases">
        <title>Genome assembly C_amara_ONT_v2.</title>
        <authorList>
            <person name="Yant L."/>
            <person name="Moore C."/>
            <person name="Slenker M."/>
        </authorList>
    </citation>
    <scope>NUCLEOTIDE SEQUENCE [LARGE SCALE GENOMIC DNA]</scope>
    <source>
        <tissue evidence="2">Leaf</tissue>
    </source>
</reference>
<feature type="domain" description="FKB95-like N-terminal Kelch" evidence="1">
    <location>
        <begin position="2"/>
        <end position="119"/>
    </location>
</feature>
<name>A0ABD0ZWD4_CARAN</name>
<accession>A0ABD0ZWD4</accession>
<keyword evidence="3" id="KW-1185">Reference proteome</keyword>
<dbReference type="EMBL" id="JBANAX010000657">
    <property type="protein sequence ID" value="KAL1198922.1"/>
    <property type="molecule type" value="Genomic_DNA"/>
</dbReference>
<dbReference type="InterPro" id="IPR057499">
    <property type="entry name" value="Kelch_FKB95"/>
</dbReference>
<protein>
    <submittedName>
        <fullName evidence="2">F-box/kelch-repeat protein</fullName>
    </submittedName>
</protein>
<gene>
    <name evidence="2" type="ORF">V5N11_008540</name>
</gene>
<evidence type="ECO:0000313" key="3">
    <source>
        <dbReference type="Proteomes" id="UP001558713"/>
    </source>
</evidence>
<proteinExistence type="predicted"/>
<dbReference type="AlphaFoldDB" id="A0ABD0ZWD4"/>
<dbReference type="Pfam" id="PF25210">
    <property type="entry name" value="Kelch_FKB95"/>
    <property type="match status" value="1"/>
</dbReference>
<sequence>MEGNIFLNFNLAIGGAAFKANDLMWEVIELHTDLDSSSTCIIGNITYSYDREFRCREYTTRRAVWKRLMGLEYLSLLSTVKLMDYDGKLVVLWDNVANLCSYKEEMIWCTEISLEKRNG</sequence>
<evidence type="ECO:0000313" key="2">
    <source>
        <dbReference type="EMBL" id="KAL1198922.1"/>
    </source>
</evidence>
<evidence type="ECO:0000259" key="1">
    <source>
        <dbReference type="Pfam" id="PF25210"/>
    </source>
</evidence>
<comment type="caution">
    <text evidence="2">The sequence shown here is derived from an EMBL/GenBank/DDBJ whole genome shotgun (WGS) entry which is preliminary data.</text>
</comment>
<organism evidence="2 3">
    <name type="scientific">Cardamine amara subsp. amara</name>
    <dbReference type="NCBI Taxonomy" id="228776"/>
    <lineage>
        <taxon>Eukaryota</taxon>
        <taxon>Viridiplantae</taxon>
        <taxon>Streptophyta</taxon>
        <taxon>Embryophyta</taxon>
        <taxon>Tracheophyta</taxon>
        <taxon>Spermatophyta</taxon>
        <taxon>Magnoliopsida</taxon>
        <taxon>eudicotyledons</taxon>
        <taxon>Gunneridae</taxon>
        <taxon>Pentapetalae</taxon>
        <taxon>rosids</taxon>
        <taxon>malvids</taxon>
        <taxon>Brassicales</taxon>
        <taxon>Brassicaceae</taxon>
        <taxon>Cardamineae</taxon>
        <taxon>Cardamine</taxon>
    </lineage>
</organism>